<dbReference type="SUPFAM" id="SSF54928">
    <property type="entry name" value="RNA-binding domain, RBD"/>
    <property type="match status" value="1"/>
</dbReference>
<dbReference type="Pfam" id="PF08777">
    <property type="entry name" value="RRM_3"/>
    <property type="match status" value="1"/>
</dbReference>
<evidence type="ECO:0000256" key="1">
    <source>
        <dbReference type="ARBA" id="ARBA00022884"/>
    </source>
</evidence>
<accession>A0AAD9UIA0</accession>
<dbReference type="EMBL" id="JAODUO010000078">
    <property type="protein sequence ID" value="KAK2190494.1"/>
    <property type="molecule type" value="Genomic_DNA"/>
</dbReference>
<dbReference type="Gene3D" id="3.30.70.330">
    <property type="match status" value="1"/>
</dbReference>
<proteinExistence type="predicted"/>
<dbReference type="InterPro" id="IPR012677">
    <property type="entry name" value="Nucleotide-bd_a/b_plait_sf"/>
</dbReference>
<feature type="compositionally biased region" description="Basic residues" evidence="3">
    <location>
        <begin position="100"/>
        <end position="115"/>
    </location>
</feature>
<sequence>MTKGAVLCLKNVVKDTTREQIKETFMEYLPVAYIEFSIGDTEAKVRFETEGAASIAVEKMKENNDGKISINGTEVEYRVLDGDEEVDYWKKYIQEQKDRKSFKRKGGAGRGRKRFGGGGRFDSQRRQPRNENSKTRGESEPAEKKAKTEVEATS</sequence>
<organism evidence="5 6">
    <name type="scientific">Ridgeia piscesae</name>
    <name type="common">Tubeworm</name>
    <dbReference type="NCBI Taxonomy" id="27915"/>
    <lineage>
        <taxon>Eukaryota</taxon>
        <taxon>Metazoa</taxon>
        <taxon>Spiralia</taxon>
        <taxon>Lophotrochozoa</taxon>
        <taxon>Annelida</taxon>
        <taxon>Polychaeta</taxon>
        <taxon>Sedentaria</taxon>
        <taxon>Canalipalpata</taxon>
        <taxon>Sabellida</taxon>
        <taxon>Siboglinidae</taxon>
        <taxon>Ridgeia</taxon>
    </lineage>
</organism>
<dbReference type="InterPro" id="IPR035979">
    <property type="entry name" value="RBD_domain_sf"/>
</dbReference>
<dbReference type="GO" id="GO:0003723">
    <property type="term" value="F:RNA binding"/>
    <property type="evidence" value="ECO:0007669"/>
    <property type="project" value="UniProtKB-KW"/>
</dbReference>
<evidence type="ECO:0000256" key="3">
    <source>
        <dbReference type="SAM" id="MobiDB-lite"/>
    </source>
</evidence>
<feature type="region of interest" description="Disordered" evidence="3">
    <location>
        <begin position="97"/>
        <end position="154"/>
    </location>
</feature>
<name>A0AAD9UIA0_RIDPI</name>
<dbReference type="AlphaFoldDB" id="A0AAD9UIA0"/>
<reference evidence="5" key="1">
    <citation type="journal article" date="2023" name="Mol. Biol. Evol.">
        <title>Third-Generation Sequencing Reveals the Adaptive Role of the Epigenome in Three Deep-Sea Polychaetes.</title>
        <authorList>
            <person name="Perez M."/>
            <person name="Aroh O."/>
            <person name="Sun Y."/>
            <person name="Lan Y."/>
            <person name="Juniper S.K."/>
            <person name="Young C.R."/>
            <person name="Angers B."/>
            <person name="Qian P.Y."/>
        </authorList>
    </citation>
    <scope>NUCLEOTIDE SEQUENCE</scope>
    <source>
        <strain evidence="5">R07B-5</strain>
    </source>
</reference>
<feature type="domain" description="XRRM" evidence="4">
    <location>
        <begin position="1"/>
        <end position="121"/>
    </location>
</feature>
<keyword evidence="6" id="KW-1185">Reference proteome</keyword>
<evidence type="ECO:0000256" key="2">
    <source>
        <dbReference type="PROSITE-ProRule" id="PRU01288"/>
    </source>
</evidence>
<dbReference type="InterPro" id="IPR014886">
    <property type="entry name" value="La_xRRM"/>
</dbReference>
<comment type="caution">
    <text evidence="5">The sequence shown here is derived from an EMBL/GenBank/DDBJ whole genome shotgun (WGS) entry which is preliminary data.</text>
</comment>
<protein>
    <recommendedName>
        <fullName evidence="4">XRRM domain-containing protein</fullName>
    </recommendedName>
</protein>
<dbReference type="GO" id="GO:1990904">
    <property type="term" value="C:ribonucleoprotein complex"/>
    <property type="evidence" value="ECO:0007669"/>
    <property type="project" value="UniProtKB-UniRule"/>
</dbReference>
<evidence type="ECO:0000313" key="5">
    <source>
        <dbReference type="EMBL" id="KAK2190494.1"/>
    </source>
</evidence>
<dbReference type="Proteomes" id="UP001209878">
    <property type="component" value="Unassembled WGS sequence"/>
</dbReference>
<dbReference type="PROSITE" id="PS51939">
    <property type="entry name" value="XRRM"/>
    <property type="match status" value="1"/>
</dbReference>
<keyword evidence="1 2" id="KW-0694">RNA-binding</keyword>
<evidence type="ECO:0000313" key="6">
    <source>
        <dbReference type="Proteomes" id="UP001209878"/>
    </source>
</evidence>
<gene>
    <name evidence="5" type="ORF">NP493_78g03032</name>
</gene>
<feature type="compositionally biased region" description="Basic and acidic residues" evidence="3">
    <location>
        <begin position="122"/>
        <end position="154"/>
    </location>
</feature>
<evidence type="ECO:0000259" key="4">
    <source>
        <dbReference type="PROSITE" id="PS51939"/>
    </source>
</evidence>